<dbReference type="RefSeq" id="WP_179844138.1">
    <property type="nucleotide sequence ID" value="NZ_JACCBA010000001.1"/>
</dbReference>
<evidence type="ECO:0000313" key="7">
    <source>
        <dbReference type="Proteomes" id="UP000529783"/>
    </source>
</evidence>
<gene>
    <name evidence="6" type="ORF">BJY14_002962</name>
</gene>
<feature type="DNA-binding region" description="H-T-H motif" evidence="4">
    <location>
        <begin position="32"/>
        <end position="51"/>
    </location>
</feature>
<evidence type="ECO:0000259" key="5">
    <source>
        <dbReference type="PROSITE" id="PS50977"/>
    </source>
</evidence>
<keyword evidence="1" id="KW-0805">Transcription regulation</keyword>
<evidence type="ECO:0000256" key="1">
    <source>
        <dbReference type="ARBA" id="ARBA00023015"/>
    </source>
</evidence>
<dbReference type="InterPro" id="IPR050109">
    <property type="entry name" value="HTH-type_TetR-like_transc_reg"/>
</dbReference>
<evidence type="ECO:0000313" key="6">
    <source>
        <dbReference type="EMBL" id="NYD46979.1"/>
    </source>
</evidence>
<dbReference type="InterPro" id="IPR001647">
    <property type="entry name" value="HTH_TetR"/>
</dbReference>
<name>A0A7Y9EFY2_9ACTN</name>
<proteinExistence type="predicted"/>
<dbReference type="AlphaFoldDB" id="A0A7Y9EFY2"/>
<dbReference type="SUPFAM" id="SSF46689">
    <property type="entry name" value="Homeodomain-like"/>
    <property type="match status" value="1"/>
</dbReference>
<organism evidence="6 7">
    <name type="scientific">Actinomadura luteofluorescens</name>
    <dbReference type="NCBI Taxonomy" id="46163"/>
    <lineage>
        <taxon>Bacteria</taxon>
        <taxon>Bacillati</taxon>
        <taxon>Actinomycetota</taxon>
        <taxon>Actinomycetes</taxon>
        <taxon>Streptosporangiales</taxon>
        <taxon>Thermomonosporaceae</taxon>
        <taxon>Actinomadura</taxon>
    </lineage>
</organism>
<dbReference type="Gene3D" id="1.10.10.60">
    <property type="entry name" value="Homeodomain-like"/>
    <property type="match status" value="1"/>
</dbReference>
<dbReference type="InterPro" id="IPR009057">
    <property type="entry name" value="Homeodomain-like_sf"/>
</dbReference>
<dbReference type="GO" id="GO:0003700">
    <property type="term" value="F:DNA-binding transcription factor activity"/>
    <property type="evidence" value="ECO:0007669"/>
    <property type="project" value="TreeGrafter"/>
</dbReference>
<dbReference type="Gene3D" id="1.10.357.10">
    <property type="entry name" value="Tetracycline Repressor, domain 2"/>
    <property type="match status" value="1"/>
</dbReference>
<dbReference type="PANTHER" id="PTHR30055:SF234">
    <property type="entry name" value="HTH-TYPE TRANSCRIPTIONAL REGULATOR BETI"/>
    <property type="match status" value="1"/>
</dbReference>
<comment type="caution">
    <text evidence="6">The sequence shown here is derived from an EMBL/GenBank/DDBJ whole genome shotgun (WGS) entry which is preliminary data.</text>
</comment>
<keyword evidence="3" id="KW-0804">Transcription</keyword>
<dbReference type="PANTHER" id="PTHR30055">
    <property type="entry name" value="HTH-TYPE TRANSCRIPTIONAL REGULATOR RUTR"/>
    <property type="match status" value="1"/>
</dbReference>
<reference evidence="6 7" key="1">
    <citation type="submission" date="2020-07" db="EMBL/GenBank/DDBJ databases">
        <title>Sequencing the genomes of 1000 actinobacteria strains.</title>
        <authorList>
            <person name="Klenk H.-P."/>
        </authorList>
    </citation>
    <scope>NUCLEOTIDE SEQUENCE [LARGE SCALE GENOMIC DNA]</scope>
    <source>
        <strain evidence="6 7">DSM 40398</strain>
    </source>
</reference>
<dbReference type="PROSITE" id="PS50977">
    <property type="entry name" value="HTH_TETR_2"/>
    <property type="match status" value="1"/>
</dbReference>
<keyword evidence="2 4" id="KW-0238">DNA-binding</keyword>
<dbReference type="Pfam" id="PF17754">
    <property type="entry name" value="TetR_C_14"/>
    <property type="match status" value="1"/>
</dbReference>
<dbReference type="Pfam" id="PF00440">
    <property type="entry name" value="TetR_N"/>
    <property type="match status" value="1"/>
</dbReference>
<dbReference type="InterPro" id="IPR041347">
    <property type="entry name" value="MftR_C"/>
</dbReference>
<accession>A0A7Y9EFY2</accession>
<feature type="domain" description="HTH tetR-type" evidence="5">
    <location>
        <begin position="9"/>
        <end position="69"/>
    </location>
</feature>
<dbReference type="EMBL" id="JACCBA010000001">
    <property type="protein sequence ID" value="NYD46979.1"/>
    <property type="molecule type" value="Genomic_DNA"/>
</dbReference>
<evidence type="ECO:0000256" key="2">
    <source>
        <dbReference type="ARBA" id="ARBA00023125"/>
    </source>
</evidence>
<keyword evidence="7" id="KW-1185">Reference proteome</keyword>
<dbReference type="GO" id="GO:0000976">
    <property type="term" value="F:transcription cis-regulatory region binding"/>
    <property type="evidence" value="ECO:0007669"/>
    <property type="project" value="TreeGrafter"/>
</dbReference>
<protein>
    <submittedName>
        <fullName evidence="6">AcrR family transcriptional regulator</fullName>
    </submittedName>
</protein>
<sequence>MGLREMKKQQTRESISNQATRLFLRHGFDRVTIADVAAAAQVAKMTVTNYFPRKEDLALDLHEVFVALLARTVAERKPGESALAALRRAFLEAVRRHDAVIGFSGPDFARMITESPALVARLREFHEEREDALAAVLAEETGAGPGDALPRLAAAQLGGAHRVLFGEALRRTVRGETHEEIEAALAETAKTAFDLLEPSLGTYATRPAPQGRKTI</sequence>
<evidence type="ECO:0000256" key="4">
    <source>
        <dbReference type="PROSITE-ProRule" id="PRU00335"/>
    </source>
</evidence>
<dbReference type="Proteomes" id="UP000529783">
    <property type="component" value="Unassembled WGS sequence"/>
</dbReference>
<evidence type="ECO:0000256" key="3">
    <source>
        <dbReference type="ARBA" id="ARBA00023163"/>
    </source>
</evidence>